<protein>
    <submittedName>
        <fullName evidence="2">Unannotated protein</fullName>
    </submittedName>
</protein>
<organism evidence="2">
    <name type="scientific">freshwater metagenome</name>
    <dbReference type="NCBI Taxonomy" id="449393"/>
    <lineage>
        <taxon>unclassified sequences</taxon>
        <taxon>metagenomes</taxon>
        <taxon>ecological metagenomes</taxon>
    </lineage>
</organism>
<gene>
    <name evidence="2" type="ORF">UFOPK3402_01681</name>
</gene>
<dbReference type="EMBL" id="CAFBLS010000252">
    <property type="protein sequence ID" value="CAB4884923.1"/>
    <property type="molecule type" value="Genomic_DNA"/>
</dbReference>
<feature type="compositionally biased region" description="Basic and acidic residues" evidence="1">
    <location>
        <begin position="21"/>
        <end position="49"/>
    </location>
</feature>
<proteinExistence type="predicted"/>
<dbReference type="AlphaFoldDB" id="A0A6J7EZY0"/>
<reference evidence="2" key="1">
    <citation type="submission" date="2020-05" db="EMBL/GenBank/DDBJ databases">
        <authorList>
            <person name="Chiriac C."/>
            <person name="Salcher M."/>
            <person name="Ghai R."/>
            <person name="Kavagutti S V."/>
        </authorList>
    </citation>
    <scope>NUCLEOTIDE SEQUENCE</scope>
</reference>
<sequence>MDRRIQQYDAPQGVDVSLRPTEGDRAAPVVGDRDDRTGEPQDPRERVEISDPIGQPTPDARALGEPHVELVDGNHPDARRRLRDQVSPQVRPGRIPVNAEHGELSLGLR</sequence>
<evidence type="ECO:0000256" key="1">
    <source>
        <dbReference type="SAM" id="MobiDB-lite"/>
    </source>
</evidence>
<feature type="compositionally biased region" description="Basic and acidic residues" evidence="1">
    <location>
        <begin position="62"/>
        <end position="79"/>
    </location>
</feature>
<name>A0A6J7EZY0_9ZZZZ</name>
<evidence type="ECO:0000313" key="2">
    <source>
        <dbReference type="EMBL" id="CAB4884923.1"/>
    </source>
</evidence>
<accession>A0A6J7EZY0</accession>
<feature type="region of interest" description="Disordered" evidence="1">
    <location>
        <begin position="1"/>
        <end position="109"/>
    </location>
</feature>